<dbReference type="EMBL" id="LLZG01000355">
    <property type="protein sequence ID" value="KUL27329.1"/>
    <property type="molecule type" value="Genomic_DNA"/>
</dbReference>
<protein>
    <submittedName>
        <fullName evidence="1">Uncharacterized protein</fullName>
    </submittedName>
</protein>
<organism evidence="1 2">
    <name type="scientific">Streptomyces regalis</name>
    <dbReference type="NCBI Taxonomy" id="68262"/>
    <lineage>
        <taxon>Bacteria</taxon>
        <taxon>Bacillati</taxon>
        <taxon>Actinomycetota</taxon>
        <taxon>Actinomycetes</taxon>
        <taxon>Kitasatosporales</taxon>
        <taxon>Streptomycetaceae</taxon>
        <taxon>Streptomyces</taxon>
    </lineage>
</organism>
<comment type="caution">
    <text evidence="1">The sequence shown here is derived from an EMBL/GenBank/DDBJ whole genome shotgun (WGS) entry which is preliminary data.</text>
</comment>
<proteinExistence type="predicted"/>
<gene>
    <name evidence="1" type="ORF">ADL12_30240</name>
</gene>
<evidence type="ECO:0000313" key="1">
    <source>
        <dbReference type="EMBL" id="KUL27329.1"/>
    </source>
</evidence>
<keyword evidence="2" id="KW-1185">Reference proteome</keyword>
<name>A0A101JIB5_9ACTN</name>
<dbReference type="AlphaFoldDB" id="A0A101JIB5"/>
<reference evidence="2" key="1">
    <citation type="submission" date="2015-10" db="EMBL/GenBank/DDBJ databases">
        <authorList>
            <person name="Ju K.-S."/>
            <person name="Doroghazi J.R."/>
            <person name="Metcalf W.W."/>
        </authorList>
    </citation>
    <scope>NUCLEOTIDE SEQUENCE [LARGE SCALE GENOMIC DNA]</scope>
    <source>
        <strain evidence="2">NRRL 3151</strain>
    </source>
</reference>
<evidence type="ECO:0000313" key="2">
    <source>
        <dbReference type="Proteomes" id="UP000053923"/>
    </source>
</evidence>
<accession>A0A101JIB5</accession>
<sequence>MPSEAVARAVYEFVDARLDEELRAEYPTADSEPAVDVYRVRLGEAQAAHQGFVDAVYRGDLDAARAAWGELRSFAERWRSHPGFPEPLSDGPWSGGSVRWALGEALGDREAYGRVLLTVLAFSEGEGMPGPVWRSVVPDRRRRGYAGRCGRRCRVAAER</sequence>
<dbReference type="Proteomes" id="UP000053923">
    <property type="component" value="Unassembled WGS sequence"/>
</dbReference>